<feature type="repeat" description="ANK" evidence="3">
    <location>
        <begin position="51"/>
        <end position="74"/>
    </location>
</feature>
<dbReference type="Pfam" id="PF00023">
    <property type="entry name" value="Ank"/>
    <property type="match status" value="3"/>
</dbReference>
<dbReference type="Gene3D" id="1.25.40.20">
    <property type="entry name" value="Ankyrin repeat-containing domain"/>
    <property type="match status" value="1"/>
</dbReference>
<evidence type="ECO:0000256" key="2">
    <source>
        <dbReference type="ARBA" id="ARBA00023043"/>
    </source>
</evidence>
<evidence type="ECO:0000256" key="3">
    <source>
        <dbReference type="PROSITE-ProRule" id="PRU00023"/>
    </source>
</evidence>
<dbReference type="STRING" id="6186.A0A183KXQ0"/>
<keyword evidence="2 3" id="KW-0040">ANK repeat</keyword>
<keyword evidence="1" id="KW-0677">Repeat</keyword>
<dbReference type="Proteomes" id="UP000279833">
    <property type="component" value="Unassembled WGS sequence"/>
</dbReference>
<feature type="repeat" description="ANK" evidence="3">
    <location>
        <begin position="85"/>
        <end position="117"/>
    </location>
</feature>
<dbReference type="PRINTS" id="PR01415">
    <property type="entry name" value="ANKYRIN"/>
</dbReference>
<dbReference type="WBParaSite" id="SCUD_0001984901-mRNA-1">
    <property type="protein sequence ID" value="SCUD_0001984901-mRNA-1"/>
    <property type="gene ID" value="SCUD_0001984901"/>
</dbReference>
<gene>
    <name evidence="4" type="ORF">SCUD_LOCUS19847</name>
</gene>
<feature type="repeat" description="ANK" evidence="3">
    <location>
        <begin position="119"/>
        <end position="141"/>
    </location>
</feature>
<protein>
    <submittedName>
        <fullName evidence="6">ANK_REP_REGION domain-containing protein</fullName>
    </submittedName>
</protein>
<reference evidence="6" key="1">
    <citation type="submission" date="2016-06" db="UniProtKB">
        <authorList>
            <consortium name="WormBaseParasite"/>
        </authorList>
    </citation>
    <scope>IDENTIFICATION</scope>
</reference>
<dbReference type="PANTHER" id="PTHR24123:SF141">
    <property type="entry name" value="ANKYRIN 2, ISOFORM U"/>
    <property type="match status" value="1"/>
</dbReference>
<dbReference type="SMART" id="SM00248">
    <property type="entry name" value="ANK"/>
    <property type="match status" value="5"/>
</dbReference>
<accession>A0A183KXQ0</accession>
<dbReference type="InterPro" id="IPR051165">
    <property type="entry name" value="Multifunctional_ANK_Repeat"/>
</dbReference>
<dbReference type="EMBL" id="UZAK01043230">
    <property type="protein sequence ID" value="VDP70435.1"/>
    <property type="molecule type" value="Genomic_DNA"/>
</dbReference>
<feature type="repeat" description="ANK" evidence="3">
    <location>
        <begin position="158"/>
        <end position="190"/>
    </location>
</feature>
<dbReference type="PROSITE" id="PS50297">
    <property type="entry name" value="ANK_REP_REGION"/>
    <property type="match status" value="5"/>
</dbReference>
<keyword evidence="5" id="KW-1185">Reference proteome</keyword>
<evidence type="ECO:0000256" key="1">
    <source>
        <dbReference type="ARBA" id="ARBA00022737"/>
    </source>
</evidence>
<evidence type="ECO:0000313" key="6">
    <source>
        <dbReference type="WBParaSite" id="SCUD_0001984901-mRNA-1"/>
    </source>
</evidence>
<proteinExistence type="predicted"/>
<evidence type="ECO:0000313" key="4">
    <source>
        <dbReference type="EMBL" id="VDP70435.1"/>
    </source>
</evidence>
<organism evidence="6">
    <name type="scientific">Schistosoma curassoni</name>
    <dbReference type="NCBI Taxonomy" id="6186"/>
    <lineage>
        <taxon>Eukaryota</taxon>
        <taxon>Metazoa</taxon>
        <taxon>Spiralia</taxon>
        <taxon>Lophotrochozoa</taxon>
        <taxon>Platyhelminthes</taxon>
        <taxon>Trematoda</taxon>
        <taxon>Digenea</taxon>
        <taxon>Strigeidida</taxon>
        <taxon>Schistosomatoidea</taxon>
        <taxon>Schistosomatidae</taxon>
        <taxon>Schistosoma</taxon>
    </lineage>
</organism>
<name>A0A183KXQ0_9TREM</name>
<dbReference type="AlphaFoldDB" id="A0A183KXQ0"/>
<dbReference type="Pfam" id="PF12796">
    <property type="entry name" value="Ank_2"/>
    <property type="match status" value="1"/>
</dbReference>
<dbReference type="InterPro" id="IPR002110">
    <property type="entry name" value="Ankyrin_rpt"/>
</dbReference>
<dbReference type="PROSITE" id="PS50088">
    <property type="entry name" value="ANK_REPEAT"/>
    <property type="match status" value="5"/>
</dbReference>
<sequence length="294" mass="32249">MLDKLTEFGGDVNRPVKNGFTPLHLAAKRNNLDSIHLLASKGAVTDKGSRNGYTPLHLASQDGQIEIVRVLVEKYKAQVNTAAKDGLTPLHLAVQEDKANVAEYLLSSGASIDTKTLKAGFTPLHSSAYRGQLASVRLLLSCVPEHQLQQVINSRTHMGSTPLHLAAQQGHLQVALKLIQMGADPNICNKQGWTAAKLAHKQHYLNLFELLQSVTTNDGDGGLPSSNGIDDNVNLIHGVMPLEKAEYMTDHMISDSEDEGSKIFNFFTIKLNYLSNKLLNYCTKYTALFSFIQQ</sequence>
<evidence type="ECO:0000313" key="5">
    <source>
        <dbReference type="Proteomes" id="UP000279833"/>
    </source>
</evidence>
<feature type="repeat" description="ANK" evidence="3">
    <location>
        <begin position="18"/>
        <end position="50"/>
    </location>
</feature>
<dbReference type="InterPro" id="IPR036770">
    <property type="entry name" value="Ankyrin_rpt-contain_sf"/>
</dbReference>
<dbReference type="SUPFAM" id="SSF48403">
    <property type="entry name" value="Ankyrin repeat"/>
    <property type="match status" value="1"/>
</dbReference>
<dbReference type="PANTHER" id="PTHR24123">
    <property type="entry name" value="ANKYRIN REPEAT-CONTAINING"/>
    <property type="match status" value="1"/>
</dbReference>
<reference evidence="4 5" key="2">
    <citation type="submission" date="2018-11" db="EMBL/GenBank/DDBJ databases">
        <authorList>
            <consortium name="Pathogen Informatics"/>
        </authorList>
    </citation>
    <scope>NUCLEOTIDE SEQUENCE [LARGE SCALE GENOMIC DNA]</scope>
    <source>
        <strain evidence="4">Dakar</strain>
        <strain evidence="5">Dakar, Senegal</strain>
    </source>
</reference>